<dbReference type="GO" id="GO:0008033">
    <property type="term" value="P:tRNA processing"/>
    <property type="evidence" value="ECO:0007669"/>
    <property type="project" value="UniProtKB-KW"/>
</dbReference>
<protein>
    <recommendedName>
        <fullName evidence="5">Archease domain-containing protein</fullName>
    </recommendedName>
</protein>
<evidence type="ECO:0000313" key="7">
    <source>
        <dbReference type="Proteomes" id="UP000238356"/>
    </source>
</evidence>
<organism evidence="6 7">
    <name type="scientific">Nocardia nova</name>
    <dbReference type="NCBI Taxonomy" id="37330"/>
    <lineage>
        <taxon>Bacteria</taxon>
        <taxon>Bacillati</taxon>
        <taxon>Actinomycetota</taxon>
        <taxon>Actinomycetes</taxon>
        <taxon>Mycobacteriales</taxon>
        <taxon>Nocardiaceae</taxon>
        <taxon>Nocardia</taxon>
    </lineage>
</organism>
<proteinExistence type="inferred from homology"/>
<keyword evidence="7" id="KW-1185">Reference proteome</keyword>
<dbReference type="SUPFAM" id="SSF69819">
    <property type="entry name" value="MTH1598-like"/>
    <property type="match status" value="1"/>
</dbReference>
<name>A0A2S5ZYZ8_9NOCA</name>
<dbReference type="Gene3D" id="3.55.10.10">
    <property type="entry name" value="Archease domain"/>
    <property type="match status" value="1"/>
</dbReference>
<keyword evidence="4" id="KW-0106">Calcium</keyword>
<feature type="domain" description="Archease" evidence="5">
    <location>
        <begin position="14"/>
        <end position="136"/>
    </location>
</feature>
<evidence type="ECO:0000256" key="1">
    <source>
        <dbReference type="ARBA" id="ARBA00007963"/>
    </source>
</evidence>
<evidence type="ECO:0000256" key="3">
    <source>
        <dbReference type="ARBA" id="ARBA00022723"/>
    </source>
</evidence>
<keyword evidence="2" id="KW-0819">tRNA processing</keyword>
<evidence type="ECO:0000313" key="6">
    <source>
        <dbReference type="EMBL" id="PPJ23443.1"/>
    </source>
</evidence>
<dbReference type="EMBL" id="PSZD01000024">
    <property type="protein sequence ID" value="PPJ23443.1"/>
    <property type="molecule type" value="Genomic_DNA"/>
</dbReference>
<comment type="caution">
    <text evidence="6">The sequence shown here is derived from an EMBL/GenBank/DDBJ whole genome shotgun (WGS) entry which is preliminary data.</text>
</comment>
<dbReference type="Pfam" id="PF01951">
    <property type="entry name" value="Archease"/>
    <property type="match status" value="1"/>
</dbReference>
<accession>A0A2S5ZYZ8</accession>
<sequence length="165" mass="18336">MTMKPAGHTSSMREAEIGLEAWAATCERCLVETVDALVDCFVVGPRPCPSEVIEWTHMCHDPESLLGYLLEWVIYHRRVFARIPVVTSVEKASGWDIRLETADVSGRMDDAPECVHVQAVDLRPEFGGWRCTVTLDASTESDELSCTPAPENTPRIQHVISARLA</sequence>
<evidence type="ECO:0000256" key="4">
    <source>
        <dbReference type="ARBA" id="ARBA00022837"/>
    </source>
</evidence>
<dbReference type="InterPro" id="IPR036820">
    <property type="entry name" value="Archease_dom_sf"/>
</dbReference>
<gene>
    <name evidence="6" type="ORF">C5F51_28855</name>
</gene>
<comment type="similarity">
    <text evidence="1">Belongs to the archease family.</text>
</comment>
<evidence type="ECO:0000256" key="2">
    <source>
        <dbReference type="ARBA" id="ARBA00022694"/>
    </source>
</evidence>
<dbReference type="GO" id="GO:0046872">
    <property type="term" value="F:metal ion binding"/>
    <property type="evidence" value="ECO:0007669"/>
    <property type="project" value="UniProtKB-KW"/>
</dbReference>
<dbReference type="AlphaFoldDB" id="A0A2S5ZYZ8"/>
<dbReference type="InterPro" id="IPR023572">
    <property type="entry name" value="Archease_dom"/>
</dbReference>
<evidence type="ECO:0000259" key="5">
    <source>
        <dbReference type="Pfam" id="PF01951"/>
    </source>
</evidence>
<dbReference type="Proteomes" id="UP000238356">
    <property type="component" value="Unassembled WGS sequence"/>
</dbReference>
<keyword evidence="3" id="KW-0479">Metal-binding</keyword>
<reference evidence="6 7" key="1">
    <citation type="submission" date="2018-02" db="EMBL/GenBank/DDBJ databases">
        <title>8 Nocardia nova and 1 Nocardia cyriacigeorgica strain used for evolution to TMP-SMX.</title>
        <authorList>
            <person name="Mehta H."/>
            <person name="Weng J."/>
            <person name="Shamoo Y."/>
        </authorList>
    </citation>
    <scope>NUCLEOTIDE SEQUENCE [LARGE SCALE GENOMIC DNA]</scope>
    <source>
        <strain evidence="6 7">BAA2227</strain>
    </source>
</reference>